<evidence type="ECO:0000256" key="8">
    <source>
        <dbReference type="ARBA" id="ARBA00022723"/>
    </source>
</evidence>
<evidence type="ECO:0000313" key="15">
    <source>
        <dbReference type="EMBL" id="SMQ11885.1"/>
    </source>
</evidence>
<dbReference type="EMBL" id="FXUV02000002">
    <property type="protein sequence ID" value="SNB54716.1"/>
    <property type="molecule type" value="Genomic_DNA"/>
</dbReference>
<dbReference type="Pfam" id="PF01292">
    <property type="entry name" value="Ni_hydr_CYTB"/>
    <property type="match status" value="1"/>
</dbReference>
<evidence type="ECO:0000256" key="5">
    <source>
        <dbReference type="ARBA" id="ARBA00022475"/>
    </source>
</evidence>
<dbReference type="Gene3D" id="1.20.950.20">
    <property type="entry name" value="Transmembrane di-heme cytochromes, Chain C"/>
    <property type="match status" value="1"/>
</dbReference>
<evidence type="ECO:0000256" key="1">
    <source>
        <dbReference type="ARBA" id="ARBA00001971"/>
    </source>
</evidence>
<dbReference type="GO" id="GO:0008863">
    <property type="term" value="F:formate dehydrogenase (NAD+) activity"/>
    <property type="evidence" value="ECO:0007669"/>
    <property type="project" value="InterPro"/>
</dbReference>
<dbReference type="GO" id="GO:0009326">
    <property type="term" value="C:formate dehydrogenase complex"/>
    <property type="evidence" value="ECO:0007669"/>
    <property type="project" value="InterPro"/>
</dbReference>
<name>A0A238HDT3_9NEIS</name>
<dbReference type="InterPro" id="IPR006471">
    <property type="entry name" value="Formate_DH_gsu"/>
</dbReference>
<dbReference type="FunFam" id="1.20.950.20:FF:000002">
    <property type="entry name" value="Formate dehydrogenase cytochrome b556 subunit"/>
    <property type="match status" value="1"/>
</dbReference>
<evidence type="ECO:0000256" key="3">
    <source>
        <dbReference type="ARBA" id="ARBA00010747"/>
    </source>
</evidence>
<dbReference type="RefSeq" id="WP_180676189.1">
    <property type="nucleotide sequence ID" value="NZ_FXUV02000002.1"/>
</dbReference>
<dbReference type="PANTHER" id="PTHR30074">
    <property type="entry name" value="FORMATE DEHYDROGENASE, NITRATE-INDUCIBLE, CYTOCHROME B556 FDN SUBUNIT"/>
    <property type="match status" value="1"/>
</dbReference>
<comment type="subcellular location">
    <subcellularLocation>
        <location evidence="2">Cell membrane</location>
        <topology evidence="2">Multi-pass membrane protein</topology>
    </subcellularLocation>
</comment>
<keyword evidence="5" id="KW-1003">Cell membrane</keyword>
<feature type="transmembrane region" description="Helical" evidence="13">
    <location>
        <begin position="54"/>
        <end position="75"/>
    </location>
</feature>
<reference evidence="15" key="1">
    <citation type="submission" date="2017-05" db="EMBL/GenBank/DDBJ databases">
        <authorList>
            <person name="Song R."/>
            <person name="Chenine A.L."/>
            <person name="Ruprecht R.M."/>
        </authorList>
    </citation>
    <scope>NUCLEOTIDE SEQUENCE</scope>
    <source>
        <strain evidence="15">Kingella_eburonensis</strain>
    </source>
</reference>
<dbReference type="STRING" id="1522312.GCA_900177895_01293"/>
<feature type="domain" description="Cytochrome b561 bacterial/Ni-hydrogenase" evidence="14">
    <location>
        <begin position="8"/>
        <end position="183"/>
    </location>
</feature>
<dbReference type="SUPFAM" id="SSF81342">
    <property type="entry name" value="Transmembrane di-heme cytochromes"/>
    <property type="match status" value="1"/>
</dbReference>
<proteinExistence type="inferred from homology"/>
<evidence type="ECO:0000256" key="7">
    <source>
        <dbReference type="ARBA" id="ARBA00022692"/>
    </source>
</evidence>
<evidence type="ECO:0000313" key="17">
    <source>
        <dbReference type="Proteomes" id="UP000215450"/>
    </source>
</evidence>
<dbReference type="GO" id="GO:0036397">
    <property type="term" value="F:formate dehydrogenase (quinone) activity"/>
    <property type="evidence" value="ECO:0007669"/>
    <property type="project" value="TreeGrafter"/>
</dbReference>
<dbReference type="NCBIfam" id="TIGR01583">
    <property type="entry name" value="formate-DH-gamm"/>
    <property type="match status" value="1"/>
</dbReference>
<dbReference type="EMBL" id="FXUV01000010">
    <property type="protein sequence ID" value="SMQ11885.1"/>
    <property type="molecule type" value="Genomic_DNA"/>
</dbReference>
<accession>A0A238HDT3</accession>
<keyword evidence="6" id="KW-0349">Heme</keyword>
<dbReference type="GO" id="GO:0015944">
    <property type="term" value="P:formate oxidation"/>
    <property type="evidence" value="ECO:0007669"/>
    <property type="project" value="UniProtKB-ARBA"/>
</dbReference>
<evidence type="ECO:0000256" key="11">
    <source>
        <dbReference type="ARBA" id="ARBA00023004"/>
    </source>
</evidence>
<evidence type="ECO:0000259" key="14">
    <source>
        <dbReference type="Pfam" id="PF01292"/>
    </source>
</evidence>
<feature type="transmembrane region" description="Helical" evidence="13">
    <location>
        <begin position="114"/>
        <end position="132"/>
    </location>
</feature>
<evidence type="ECO:0000256" key="2">
    <source>
        <dbReference type="ARBA" id="ARBA00004651"/>
    </source>
</evidence>
<dbReference type="GO" id="GO:0022904">
    <property type="term" value="P:respiratory electron transport chain"/>
    <property type="evidence" value="ECO:0007669"/>
    <property type="project" value="InterPro"/>
</dbReference>
<dbReference type="GO" id="GO:0046872">
    <property type="term" value="F:metal ion binding"/>
    <property type="evidence" value="ECO:0007669"/>
    <property type="project" value="UniProtKB-KW"/>
</dbReference>
<dbReference type="InterPro" id="IPR016174">
    <property type="entry name" value="Di-haem_cyt_TM"/>
</dbReference>
<sequence>MKERFIQRYKAAERINHWIVAGCFLLLAISGLAFLFPPFFWMTGIFGTPQLARMVHPFIGLIMFVGFFCQFLRYWHHNFLDKEDIVWMKGITKVVMNHEVGDVGKYNAGQKGMFWLMTTCMIVLLVSGLIAWRQFFSDLFPIWAIRLALLAHSCAAIALIVGIITHVYAAIWIRGTIRAMVEGVVTQTWAKKHHPRWYREVMEKANSGNSAEPQNDK</sequence>
<comment type="cofactor">
    <cofactor evidence="1">
        <name>heme</name>
        <dbReference type="ChEBI" id="CHEBI:30413"/>
    </cofactor>
</comment>
<keyword evidence="17" id="KW-1185">Reference proteome</keyword>
<evidence type="ECO:0000313" key="16">
    <source>
        <dbReference type="EMBL" id="SNB54716.1"/>
    </source>
</evidence>
<evidence type="ECO:0000256" key="9">
    <source>
        <dbReference type="ARBA" id="ARBA00022982"/>
    </source>
</evidence>
<gene>
    <name evidence="15" type="primary">fdoI</name>
    <name evidence="16" type="ORF">KEBURONENSIS_00768</name>
    <name evidence="15" type="ORF">KEBURONENSIS_00889</name>
</gene>
<dbReference type="InterPro" id="IPR051817">
    <property type="entry name" value="FDH_cytochrome_b556_subunit"/>
</dbReference>
<keyword evidence="8" id="KW-0479">Metal-binding</keyword>
<evidence type="ECO:0000256" key="6">
    <source>
        <dbReference type="ARBA" id="ARBA00022617"/>
    </source>
</evidence>
<dbReference type="Proteomes" id="UP000215450">
    <property type="component" value="Unassembled WGS sequence"/>
</dbReference>
<comment type="similarity">
    <text evidence="3">Belongs to the formate dehydrogenase gamma subunit family.</text>
</comment>
<keyword evidence="7 13" id="KW-0812">Transmembrane</keyword>
<evidence type="ECO:0000256" key="13">
    <source>
        <dbReference type="SAM" id="Phobius"/>
    </source>
</evidence>
<dbReference type="PANTHER" id="PTHR30074:SF2">
    <property type="entry name" value="FORMATE DEHYDROGENASE, CYTOCHROME B556(FDO) SUBUNIT"/>
    <property type="match status" value="1"/>
</dbReference>
<keyword evidence="11" id="KW-0408">Iron</keyword>
<dbReference type="GO" id="GO:0009055">
    <property type="term" value="F:electron transfer activity"/>
    <property type="evidence" value="ECO:0007669"/>
    <property type="project" value="InterPro"/>
</dbReference>
<evidence type="ECO:0000256" key="4">
    <source>
        <dbReference type="ARBA" id="ARBA00022448"/>
    </source>
</evidence>
<feature type="transmembrane region" description="Helical" evidence="13">
    <location>
        <begin position="144"/>
        <end position="171"/>
    </location>
</feature>
<organism evidence="15">
    <name type="scientific">Kingella negevensis</name>
    <dbReference type="NCBI Taxonomy" id="1522312"/>
    <lineage>
        <taxon>Bacteria</taxon>
        <taxon>Pseudomonadati</taxon>
        <taxon>Pseudomonadota</taxon>
        <taxon>Betaproteobacteria</taxon>
        <taxon>Neisseriales</taxon>
        <taxon>Neisseriaceae</taxon>
        <taxon>Kingella</taxon>
    </lineage>
</organism>
<dbReference type="GO" id="GO:0009061">
    <property type="term" value="P:anaerobic respiration"/>
    <property type="evidence" value="ECO:0007669"/>
    <property type="project" value="TreeGrafter"/>
</dbReference>
<reference evidence="16 17" key="2">
    <citation type="submission" date="2017-06" db="EMBL/GenBank/DDBJ databases">
        <authorList>
            <person name="Kim H.J."/>
            <person name="Triplett B.A."/>
        </authorList>
    </citation>
    <scope>NUCLEOTIDE SEQUENCE [LARGE SCALE GENOMIC DNA]</scope>
    <source>
        <strain evidence="16">Kingella_eburonensis</strain>
    </source>
</reference>
<dbReference type="GO" id="GO:0005886">
    <property type="term" value="C:plasma membrane"/>
    <property type="evidence" value="ECO:0007669"/>
    <property type="project" value="UniProtKB-SubCell"/>
</dbReference>
<protein>
    <submittedName>
        <fullName evidence="15">Formate dehydrogenase, cytochrome b556(Fdo) subunit</fullName>
    </submittedName>
</protein>
<feature type="transmembrane region" description="Helical" evidence="13">
    <location>
        <begin position="20"/>
        <end position="42"/>
    </location>
</feature>
<dbReference type="InterPro" id="IPR011577">
    <property type="entry name" value="Cyt_b561_bac/Ni-Hgenase"/>
</dbReference>
<keyword evidence="4" id="KW-0813">Transport</keyword>
<keyword evidence="12 13" id="KW-0472">Membrane</keyword>
<evidence type="ECO:0000256" key="10">
    <source>
        <dbReference type="ARBA" id="ARBA00022989"/>
    </source>
</evidence>
<dbReference type="AlphaFoldDB" id="A0A238HDT3"/>
<keyword evidence="10 13" id="KW-1133">Transmembrane helix</keyword>
<evidence type="ECO:0000256" key="12">
    <source>
        <dbReference type="ARBA" id="ARBA00023136"/>
    </source>
</evidence>
<keyword evidence="9" id="KW-0249">Electron transport</keyword>